<name>A0A2K4Y4X6_9MYCO</name>
<keyword evidence="3" id="KW-1185">Reference proteome</keyword>
<comment type="caution">
    <text evidence="2">The sequence shown here is derived from an EMBL/GenBank/DDBJ whole genome shotgun (WGS) entry which is preliminary data.</text>
</comment>
<evidence type="ECO:0000313" key="3">
    <source>
        <dbReference type="Proteomes" id="UP000236318"/>
    </source>
</evidence>
<evidence type="ECO:0000256" key="1">
    <source>
        <dbReference type="SAM" id="MobiDB-lite"/>
    </source>
</evidence>
<dbReference type="Proteomes" id="UP000236318">
    <property type="component" value="Unassembled WGS sequence"/>
</dbReference>
<reference evidence="2" key="1">
    <citation type="submission" date="2018-01" db="EMBL/GenBank/DDBJ databases">
        <authorList>
            <consortium name="Urmite Genomes"/>
        </authorList>
    </citation>
    <scope>NUCLEOTIDE SEQUENCE [LARGE SCALE GENOMIC DNA]</scope>
    <source>
        <strain evidence="2">AFP003</strain>
    </source>
</reference>
<dbReference type="AlphaFoldDB" id="A0A2K4Y4X6"/>
<feature type="region of interest" description="Disordered" evidence="1">
    <location>
        <begin position="164"/>
        <end position="195"/>
    </location>
</feature>
<proteinExistence type="predicted"/>
<gene>
    <name evidence="2" type="ORF">MAAFP003_500</name>
</gene>
<protein>
    <submittedName>
        <fullName evidence="2">Uncharacterized protein</fullName>
    </submittedName>
</protein>
<evidence type="ECO:0000313" key="2">
    <source>
        <dbReference type="EMBL" id="SOX51838.1"/>
    </source>
</evidence>
<sequence>MCTGGGSCTTTGGGCCTTTGGNTGRGGAWITGGLISHSGAGMRIWGTGIGTTTGAGTAGAIGAGAAGSGGSATGAGAAGNGAANAGRNGLGAATGAGRTIFGCATDASAGGGADAGCVGTMRFWLGLGCTATFVVRMPMASAISSATTALMAITAIPLPTNSTGLRRGPPAFGTPKSDGSITTVGASASSSDTRL</sequence>
<organism evidence="2 3">
    <name type="scientific">Mycobacterium ahvazicum</name>
    <dbReference type="NCBI Taxonomy" id="1964395"/>
    <lineage>
        <taxon>Bacteria</taxon>
        <taxon>Bacillati</taxon>
        <taxon>Actinomycetota</taxon>
        <taxon>Actinomycetes</taxon>
        <taxon>Mycobacteriales</taxon>
        <taxon>Mycobacteriaceae</taxon>
        <taxon>Mycobacterium</taxon>
        <taxon>Mycobacterium simiae complex</taxon>
    </lineage>
</organism>
<feature type="compositionally biased region" description="Polar residues" evidence="1">
    <location>
        <begin position="177"/>
        <end position="195"/>
    </location>
</feature>
<accession>A0A2K4Y4X6</accession>
<dbReference type="EMBL" id="FXEG02000002">
    <property type="protein sequence ID" value="SOX51838.1"/>
    <property type="molecule type" value="Genomic_DNA"/>
</dbReference>